<dbReference type="Proteomes" id="UP000004986">
    <property type="component" value="Unassembled WGS sequence"/>
</dbReference>
<dbReference type="InterPro" id="IPR036237">
    <property type="entry name" value="Xyl_isomerase-like_sf"/>
</dbReference>
<dbReference type="EMBL" id="AEAI01002746">
    <property type="protein sequence ID" value="EGH48045.1"/>
    <property type="molecule type" value="Genomic_DNA"/>
</dbReference>
<organism evidence="1 2">
    <name type="scientific">Pseudomonas syringae pv. pisi str. 1704B</name>
    <dbReference type="NCBI Taxonomy" id="629263"/>
    <lineage>
        <taxon>Bacteria</taxon>
        <taxon>Pseudomonadati</taxon>
        <taxon>Pseudomonadota</taxon>
        <taxon>Gammaproteobacteria</taxon>
        <taxon>Pseudomonadales</taxon>
        <taxon>Pseudomonadaceae</taxon>
        <taxon>Pseudomonas</taxon>
        <taxon>Pseudomonas syringae</taxon>
    </lineage>
</organism>
<evidence type="ECO:0000313" key="1">
    <source>
        <dbReference type="EMBL" id="EGH48045.1"/>
    </source>
</evidence>
<keyword evidence="2" id="KW-1185">Reference proteome</keyword>
<name>F3GLU2_PSESJ</name>
<proteinExistence type="predicted"/>
<feature type="non-terminal residue" evidence="1">
    <location>
        <position position="69"/>
    </location>
</feature>
<dbReference type="SUPFAM" id="SSF51658">
    <property type="entry name" value="Xylose isomerase-like"/>
    <property type="match status" value="1"/>
</dbReference>
<gene>
    <name evidence="1" type="ORF">PSYPI_39504</name>
</gene>
<reference evidence="1 2" key="1">
    <citation type="journal article" date="2011" name="PLoS Pathog.">
        <title>Dynamic evolution of pathogenicity revealed by sequencing and comparative genomics of 19 Pseudomonas syringae isolates.</title>
        <authorList>
            <person name="Baltrus D.A."/>
            <person name="Nishimura M.T."/>
            <person name="Romanchuk A."/>
            <person name="Chang J.H."/>
            <person name="Mukhtar M.S."/>
            <person name="Cherkis K."/>
            <person name="Roach J."/>
            <person name="Grant S.R."/>
            <person name="Jones C.D."/>
            <person name="Dangl J.L."/>
        </authorList>
    </citation>
    <scope>NUCLEOTIDE SEQUENCE [LARGE SCALE GENOMIC DNA]</scope>
    <source>
        <strain evidence="1 2">1704B</strain>
    </source>
</reference>
<protein>
    <submittedName>
        <fullName evidence="1">IolL protein</fullName>
    </submittedName>
</protein>
<comment type="caution">
    <text evidence="1">The sequence shown here is derived from an EMBL/GenBank/DDBJ whole genome shotgun (WGS) entry which is preliminary data.</text>
</comment>
<evidence type="ECO:0000313" key="2">
    <source>
        <dbReference type="Proteomes" id="UP000004986"/>
    </source>
</evidence>
<accession>F3GLU2</accession>
<sequence length="69" mass="7593">MADAIEIRNDLKGIEIEDGTAPEVVRDLCAARGVEVLSINALYPFDVWNQERAAQATKLAQYARDCGAR</sequence>
<dbReference type="AlphaFoldDB" id="F3GLU2"/>
<dbReference type="Gene3D" id="3.20.20.150">
    <property type="entry name" value="Divalent-metal-dependent TIM barrel enzymes"/>
    <property type="match status" value="1"/>
</dbReference>
<dbReference type="HOGENOM" id="CLU_2782065_0_0_6"/>